<dbReference type="InterPro" id="IPR037138">
    <property type="entry name" value="His_deacetylse_dom_sf"/>
</dbReference>
<dbReference type="PANTHER" id="PTHR10625:SF11">
    <property type="entry name" value="HISTONE DEACETYLASE 14, CHLOROPLASTIC"/>
    <property type="match status" value="1"/>
</dbReference>
<dbReference type="PRINTS" id="PR01270">
    <property type="entry name" value="HDASUPER"/>
</dbReference>
<evidence type="ECO:0000256" key="1">
    <source>
        <dbReference type="ARBA" id="ARBA00001947"/>
    </source>
</evidence>
<proteinExistence type="predicted"/>
<keyword evidence="6" id="KW-1185">Reference proteome</keyword>
<dbReference type="RefSeq" id="XP_060672777.1">
    <property type="nucleotide sequence ID" value="XM_060816794.1"/>
</dbReference>
<dbReference type="Pfam" id="PF00850">
    <property type="entry name" value="Hist_deacetyl"/>
    <property type="match status" value="1"/>
</dbReference>
<dbReference type="InterPro" id="IPR023696">
    <property type="entry name" value="Ureohydrolase_dom_sf"/>
</dbReference>
<dbReference type="Gene3D" id="3.40.800.20">
    <property type="entry name" value="Histone deacetylase domain"/>
    <property type="match status" value="1"/>
</dbReference>
<name>A0ABM4A7S2_ZIZJJ</name>
<dbReference type="PANTHER" id="PTHR10625">
    <property type="entry name" value="HISTONE DEACETYLASE HDAC1-RELATED"/>
    <property type="match status" value="1"/>
</dbReference>
<gene>
    <name evidence="7" type="primary">LOC132803568</name>
</gene>
<dbReference type="GeneID" id="132803568"/>
<keyword evidence="2" id="KW-0678">Repressor</keyword>
<keyword evidence="3" id="KW-0156">Chromatin regulator</keyword>
<reference evidence="7" key="1">
    <citation type="submission" date="2025-08" db="UniProtKB">
        <authorList>
            <consortium name="RefSeq"/>
        </authorList>
    </citation>
    <scope>IDENTIFICATION</scope>
    <source>
        <tissue evidence="7">Seedling</tissue>
    </source>
</reference>
<feature type="domain" description="Histone deacetylase" evidence="5">
    <location>
        <begin position="76"/>
        <end position="302"/>
    </location>
</feature>
<evidence type="ECO:0000256" key="2">
    <source>
        <dbReference type="ARBA" id="ARBA00022491"/>
    </source>
</evidence>
<feature type="region of interest" description="Disordered" evidence="4">
    <location>
        <begin position="1"/>
        <end position="24"/>
    </location>
</feature>
<comment type="cofactor">
    <cofactor evidence="1">
        <name>Zn(2+)</name>
        <dbReference type="ChEBI" id="CHEBI:29105"/>
    </cofactor>
</comment>
<protein>
    <submittedName>
        <fullName evidence="7">Histone deacetylase 14, chloroplastic-like</fullName>
    </submittedName>
</protein>
<evidence type="ECO:0000256" key="3">
    <source>
        <dbReference type="ARBA" id="ARBA00022853"/>
    </source>
</evidence>
<organism evidence="6 7">
    <name type="scientific">Ziziphus jujuba</name>
    <name type="common">Chinese jujube</name>
    <name type="synonym">Ziziphus sativa</name>
    <dbReference type="NCBI Taxonomy" id="326968"/>
    <lineage>
        <taxon>Eukaryota</taxon>
        <taxon>Viridiplantae</taxon>
        <taxon>Streptophyta</taxon>
        <taxon>Embryophyta</taxon>
        <taxon>Tracheophyta</taxon>
        <taxon>Spermatophyta</taxon>
        <taxon>Magnoliopsida</taxon>
        <taxon>eudicotyledons</taxon>
        <taxon>Gunneridae</taxon>
        <taxon>Pentapetalae</taxon>
        <taxon>rosids</taxon>
        <taxon>fabids</taxon>
        <taxon>Rosales</taxon>
        <taxon>Rhamnaceae</taxon>
        <taxon>Paliureae</taxon>
        <taxon>Ziziphus</taxon>
    </lineage>
</organism>
<dbReference type="InterPro" id="IPR023801">
    <property type="entry name" value="His_deacetylse_dom"/>
</dbReference>
<dbReference type="SUPFAM" id="SSF52768">
    <property type="entry name" value="Arginase/deacetylase"/>
    <property type="match status" value="1"/>
</dbReference>
<sequence>MQKDTGKAVGLVPNDLKPGDMQEGNKDFVGELSVTIMDARKLCYFFYGKTESLDPKTTILVPEDRYGLHAIDTLDPDMTFQESLIAAGAGISLVDSVVAASKKSQDQPVGSALIRPPGHHAIPKGPMGFRVFGNVAIAAHYAQRVHGLKCVFIIDFDIHHGNGTNDAFYEDPDIFFLSTHQDGSYPGTGKFDEVGQGDGEGTTLNLPLPGGSGDIAIRNMFDEVIVPCAQRFKPDIILVSAGYDAHVLNPLASLQFTTGTYYMLASNIQQLAKDLCGGRYVFFLEGGYNLDSLSYSIADSFRAFLGEPSLASQFDNPAILYEEPVNKVEQAIKRVKHIHSL</sequence>
<evidence type="ECO:0000313" key="7">
    <source>
        <dbReference type="RefSeq" id="XP_060672777.1"/>
    </source>
</evidence>
<accession>A0ABM4A7S2</accession>
<dbReference type="CDD" id="cd09992">
    <property type="entry name" value="HDAC_classII"/>
    <property type="match status" value="1"/>
</dbReference>
<evidence type="ECO:0000313" key="6">
    <source>
        <dbReference type="Proteomes" id="UP001652623"/>
    </source>
</evidence>
<dbReference type="Proteomes" id="UP001652623">
    <property type="component" value="Chromosome 4"/>
</dbReference>
<dbReference type="InterPro" id="IPR000286">
    <property type="entry name" value="HDACs"/>
</dbReference>
<evidence type="ECO:0000259" key="5">
    <source>
        <dbReference type="Pfam" id="PF00850"/>
    </source>
</evidence>
<evidence type="ECO:0000256" key="4">
    <source>
        <dbReference type="SAM" id="MobiDB-lite"/>
    </source>
</evidence>